<dbReference type="PANTHER" id="PTHR38776">
    <property type="entry name" value="MLTA-INTERACTING PROTEIN-RELATED"/>
    <property type="match status" value="1"/>
</dbReference>
<dbReference type="InterPro" id="IPR010583">
    <property type="entry name" value="MipA"/>
</dbReference>
<dbReference type="InterPro" id="IPR036942">
    <property type="entry name" value="Beta-barrel_TonB_sf"/>
</dbReference>
<comment type="caution">
    <text evidence="7">The sequence shown here is derived from an EMBL/GenBank/DDBJ whole genome shotgun (WGS) entry which is preliminary data.</text>
</comment>
<feature type="signal peptide" evidence="6">
    <location>
        <begin position="1"/>
        <end position="21"/>
    </location>
</feature>
<evidence type="ECO:0000256" key="4">
    <source>
        <dbReference type="ARBA" id="ARBA00023136"/>
    </source>
</evidence>
<feature type="chain" id="PRO_5032503534" evidence="6">
    <location>
        <begin position="22"/>
        <end position="259"/>
    </location>
</feature>
<dbReference type="Proteomes" id="UP000470302">
    <property type="component" value="Unassembled WGS sequence"/>
</dbReference>
<accession>A0A845FYF1</accession>
<dbReference type="AlphaFoldDB" id="A0A845FYF1"/>
<evidence type="ECO:0000256" key="1">
    <source>
        <dbReference type="ARBA" id="ARBA00004442"/>
    </source>
</evidence>
<protein>
    <submittedName>
        <fullName evidence="7">MipA/OmpV family protein</fullName>
    </submittedName>
</protein>
<keyword evidence="5" id="KW-0998">Cell outer membrane</keyword>
<sequence length="259" mass="27360">MNLRLISAAAACLLLPSLALAADDSQFTLGGGVAAGARYSGSKQNTVAPVVVLDYSHASGFFASTLRGIGYGGQQGPLTYSAALGYRGERKEKNEKGIFGNTGSAELKGMGDIKGSATANLSLGYKPLSMLEFNVGAEIPLSQRENGKTYRAGVTAQLLDAPNDQLSLGATAGFADNKYAQTYYGVTAQQAAASQFKAYQAKSGLYEANLMLSWQHKIDQKWSVTSMLGANHLLRDASRSPLTQRKTSPTGAVYVSYAY</sequence>
<organism evidence="7 8">
    <name type="scientific">Duganella vulcania</name>
    <dbReference type="NCBI Taxonomy" id="2692166"/>
    <lineage>
        <taxon>Bacteria</taxon>
        <taxon>Pseudomonadati</taxon>
        <taxon>Pseudomonadota</taxon>
        <taxon>Betaproteobacteria</taxon>
        <taxon>Burkholderiales</taxon>
        <taxon>Oxalobacteraceae</taxon>
        <taxon>Telluria group</taxon>
        <taxon>Duganella</taxon>
    </lineage>
</organism>
<proteinExistence type="inferred from homology"/>
<dbReference type="Pfam" id="PF06629">
    <property type="entry name" value="MipA"/>
    <property type="match status" value="1"/>
</dbReference>
<evidence type="ECO:0000256" key="3">
    <source>
        <dbReference type="ARBA" id="ARBA00022729"/>
    </source>
</evidence>
<dbReference type="PANTHER" id="PTHR38776:SF1">
    <property type="entry name" value="MLTA-INTERACTING PROTEIN-RELATED"/>
    <property type="match status" value="1"/>
</dbReference>
<evidence type="ECO:0000313" key="8">
    <source>
        <dbReference type="Proteomes" id="UP000470302"/>
    </source>
</evidence>
<evidence type="ECO:0000256" key="6">
    <source>
        <dbReference type="SAM" id="SignalP"/>
    </source>
</evidence>
<gene>
    <name evidence="7" type="ORF">GTP91_03060</name>
</gene>
<comment type="similarity">
    <text evidence="2">Belongs to the MipA/OmpV family.</text>
</comment>
<dbReference type="EMBL" id="WWCW01000005">
    <property type="protein sequence ID" value="MYM86155.1"/>
    <property type="molecule type" value="Genomic_DNA"/>
</dbReference>
<dbReference type="Gene3D" id="2.40.170.20">
    <property type="entry name" value="TonB-dependent receptor, beta-barrel domain"/>
    <property type="match status" value="1"/>
</dbReference>
<name>A0A845FYF1_9BURK</name>
<dbReference type="RefSeq" id="WP_161095432.1">
    <property type="nucleotide sequence ID" value="NZ_WWCW01000005.1"/>
</dbReference>
<dbReference type="GO" id="GO:0009279">
    <property type="term" value="C:cell outer membrane"/>
    <property type="evidence" value="ECO:0007669"/>
    <property type="project" value="UniProtKB-SubCell"/>
</dbReference>
<dbReference type="SUPFAM" id="SSF56935">
    <property type="entry name" value="Porins"/>
    <property type="match status" value="1"/>
</dbReference>
<evidence type="ECO:0000313" key="7">
    <source>
        <dbReference type="EMBL" id="MYM86155.1"/>
    </source>
</evidence>
<keyword evidence="4" id="KW-0472">Membrane</keyword>
<keyword evidence="3 6" id="KW-0732">Signal</keyword>
<reference evidence="7 8" key="1">
    <citation type="submission" date="2020-01" db="EMBL/GenBank/DDBJ databases">
        <title>Novel species isolated from a subtropical stream in China.</title>
        <authorList>
            <person name="Lu H."/>
        </authorList>
    </citation>
    <scope>NUCLEOTIDE SEQUENCE [LARGE SCALE GENOMIC DNA]</scope>
    <source>
        <strain evidence="7 8">FT82W</strain>
    </source>
</reference>
<comment type="subcellular location">
    <subcellularLocation>
        <location evidence="1">Cell outer membrane</location>
    </subcellularLocation>
</comment>
<evidence type="ECO:0000256" key="2">
    <source>
        <dbReference type="ARBA" id="ARBA00005722"/>
    </source>
</evidence>
<evidence type="ECO:0000256" key="5">
    <source>
        <dbReference type="ARBA" id="ARBA00023237"/>
    </source>
</evidence>